<organism evidence="3 4">
    <name type="scientific">Aspergillus pseudoviridinutans</name>
    <dbReference type="NCBI Taxonomy" id="1517512"/>
    <lineage>
        <taxon>Eukaryota</taxon>
        <taxon>Fungi</taxon>
        <taxon>Dikarya</taxon>
        <taxon>Ascomycota</taxon>
        <taxon>Pezizomycotina</taxon>
        <taxon>Eurotiomycetes</taxon>
        <taxon>Eurotiomycetidae</taxon>
        <taxon>Eurotiales</taxon>
        <taxon>Aspergillaceae</taxon>
        <taxon>Aspergillus</taxon>
        <taxon>Aspergillus subgen. Fumigati</taxon>
    </lineage>
</organism>
<feature type="region of interest" description="Disordered" evidence="1">
    <location>
        <begin position="1"/>
        <end position="20"/>
    </location>
</feature>
<evidence type="ECO:0000313" key="3">
    <source>
        <dbReference type="EMBL" id="GIJ90839.1"/>
    </source>
</evidence>
<evidence type="ECO:0000256" key="2">
    <source>
        <dbReference type="SAM" id="Phobius"/>
    </source>
</evidence>
<gene>
    <name evidence="3" type="ORF">Asppvi_009803</name>
</gene>
<reference evidence="3 4" key="1">
    <citation type="submission" date="2018-10" db="EMBL/GenBank/DDBJ databases">
        <title>Pan-genome distribution and transcriptional activeness of fungal secondary metabolism genes in Aspergillus section Fumigati.</title>
        <authorList>
            <person name="Takahashi H."/>
            <person name="Umemura M."/>
            <person name="Ninomiya A."/>
            <person name="Kusuya Y."/>
            <person name="Urayama S."/>
            <person name="Shimizu M."/>
            <person name="Watanabe A."/>
            <person name="Kamei K."/>
            <person name="Yaguchi T."/>
            <person name="Hagiwara D."/>
        </authorList>
    </citation>
    <scope>NUCLEOTIDE SEQUENCE [LARGE SCALE GENOMIC DNA]</scope>
    <source>
        <strain evidence="3 4">IFM 55266</strain>
    </source>
</reference>
<dbReference type="OrthoDB" id="4496257at2759"/>
<comment type="caution">
    <text evidence="3">The sequence shown here is derived from an EMBL/GenBank/DDBJ whole genome shotgun (WGS) entry which is preliminary data.</text>
</comment>
<keyword evidence="2" id="KW-0812">Transmembrane</keyword>
<keyword evidence="2" id="KW-0472">Membrane</keyword>
<sequence>MENKQTKEPSSPEQPGLEVVMPDGLIPKYERDAPLYYAGDGSEAPIPVETEVGQGQEVKNVKDAPRTICGFRRRYFWVAVVVAVVVIAVAVGVGASFATKDFGTSNPTSTATAASTSTSTSTSSSATSSVTSCPAMNGTTITVQQKDYIQLCHTDLCSDTDGCASVTISDNNLVNFKTNSLEQCIQRCVSYNIMIKGAECKGVSWDETAPSSTNRTHRCFLKNDTSIRKTAPSGWVILSAVAKD</sequence>
<evidence type="ECO:0008006" key="5">
    <source>
        <dbReference type="Google" id="ProtNLM"/>
    </source>
</evidence>
<feature type="compositionally biased region" description="Low complexity" evidence="1">
    <location>
        <begin position="108"/>
        <end position="132"/>
    </location>
</feature>
<keyword evidence="4" id="KW-1185">Reference proteome</keyword>
<evidence type="ECO:0000313" key="4">
    <source>
        <dbReference type="Proteomes" id="UP001043456"/>
    </source>
</evidence>
<dbReference type="Proteomes" id="UP001043456">
    <property type="component" value="Unassembled WGS sequence"/>
</dbReference>
<feature type="transmembrane region" description="Helical" evidence="2">
    <location>
        <begin position="75"/>
        <end position="98"/>
    </location>
</feature>
<dbReference type="AlphaFoldDB" id="A0A9P3BN87"/>
<dbReference type="GeneID" id="67008413"/>
<proteinExistence type="predicted"/>
<name>A0A9P3BN87_9EURO</name>
<evidence type="ECO:0000256" key="1">
    <source>
        <dbReference type="SAM" id="MobiDB-lite"/>
    </source>
</evidence>
<keyword evidence="2" id="KW-1133">Transmembrane helix</keyword>
<accession>A0A9P3BN87</accession>
<feature type="region of interest" description="Disordered" evidence="1">
    <location>
        <begin position="105"/>
        <end position="132"/>
    </location>
</feature>
<dbReference type="EMBL" id="BHVY01000007">
    <property type="protein sequence ID" value="GIJ90839.1"/>
    <property type="molecule type" value="Genomic_DNA"/>
</dbReference>
<protein>
    <recommendedName>
        <fullName evidence="5">Apple domain-containing protein</fullName>
    </recommendedName>
</protein>
<dbReference type="RefSeq" id="XP_043161585.1">
    <property type="nucleotide sequence ID" value="XM_043305650.1"/>
</dbReference>